<dbReference type="Pfam" id="PF07277">
    <property type="entry name" value="SapC"/>
    <property type="match status" value="1"/>
</dbReference>
<dbReference type="Proteomes" id="UP000318307">
    <property type="component" value="Unassembled WGS sequence"/>
</dbReference>
<accession>A0A562RHK9</accession>
<gene>
    <name evidence="1" type="ORF">LZ24_02468</name>
</gene>
<proteinExistence type="predicted"/>
<sequence length="267" mass="29880">MQRFIALQRSLHQGAGWKRAETFTFAAEDAVAPVLAIELPHLLPTMPLGFIFQEEPSIYQMVALQSLTPGLNLFIHPDGRWLGGYIPAVYRGYPFRLLPVEGSNRQALCVDTQSGLFHENSEADDVSFFTPEGEMTQDLKNVFSFLKQCEEDRFKTQEAVNLISSMGLIAPWKIRVQNEGVKEEAAQFVKGLFKIDEQALKGLEPEKVGVLSKTGALSLVYAQLFSQHRLAGLTKLYQLRKEIVASTKVPEINLDEIFGGSDDTLKF</sequence>
<evidence type="ECO:0000313" key="1">
    <source>
        <dbReference type="EMBL" id="TWI68498.1"/>
    </source>
</evidence>
<name>A0A562RHK9_9BACT</name>
<protein>
    <submittedName>
        <fullName evidence="1">SapC protein</fullName>
    </submittedName>
</protein>
<reference evidence="1 2" key="1">
    <citation type="submission" date="2019-07" db="EMBL/GenBank/DDBJ databases">
        <title>Genome sequencing of 100 strains of the haloalkaliphilic chemolithoautotrophic sulfur-oxidizing bacterium Thioalkalivibrio.</title>
        <authorList>
            <person name="Muyzer G."/>
        </authorList>
    </citation>
    <scope>NUCLEOTIDE SEQUENCE [LARGE SCALE GENOMIC DNA]</scope>
    <source>
        <strain evidence="1 2">ASO4-4</strain>
    </source>
</reference>
<dbReference type="OrthoDB" id="9806524at2"/>
<dbReference type="RefSeq" id="WP_144685578.1">
    <property type="nucleotide sequence ID" value="NZ_VLLC01000021.1"/>
</dbReference>
<dbReference type="EMBL" id="VLLC01000021">
    <property type="protein sequence ID" value="TWI68498.1"/>
    <property type="molecule type" value="Genomic_DNA"/>
</dbReference>
<dbReference type="InterPro" id="IPR010836">
    <property type="entry name" value="SapC"/>
</dbReference>
<dbReference type="AlphaFoldDB" id="A0A562RHK9"/>
<keyword evidence="2" id="KW-1185">Reference proteome</keyword>
<organism evidence="1 2">
    <name type="scientific">Desulfobotulus alkaliphilus</name>
    <dbReference type="NCBI Taxonomy" id="622671"/>
    <lineage>
        <taxon>Bacteria</taxon>
        <taxon>Pseudomonadati</taxon>
        <taxon>Thermodesulfobacteriota</taxon>
        <taxon>Desulfobacteria</taxon>
        <taxon>Desulfobacterales</taxon>
        <taxon>Desulfobacteraceae</taxon>
        <taxon>Desulfobotulus</taxon>
    </lineage>
</organism>
<comment type="caution">
    <text evidence="1">The sequence shown here is derived from an EMBL/GenBank/DDBJ whole genome shotgun (WGS) entry which is preliminary data.</text>
</comment>
<evidence type="ECO:0000313" key="2">
    <source>
        <dbReference type="Proteomes" id="UP000318307"/>
    </source>
</evidence>